<keyword evidence="3" id="KW-1185">Reference proteome</keyword>
<protein>
    <submittedName>
        <fullName evidence="2">Uncharacterized protein</fullName>
    </submittedName>
</protein>
<comment type="caution">
    <text evidence="2">The sequence shown here is derived from an EMBL/GenBank/DDBJ whole genome shotgun (WGS) entry which is preliminary data.</text>
</comment>
<feature type="coiled-coil region" evidence="1">
    <location>
        <begin position="31"/>
        <end position="58"/>
    </location>
</feature>
<dbReference type="EMBL" id="JAYDYW010000002">
    <property type="protein sequence ID" value="MEE1672493.1"/>
    <property type="molecule type" value="Genomic_DNA"/>
</dbReference>
<reference evidence="3" key="1">
    <citation type="submission" date="2023-07" db="EMBL/GenBank/DDBJ databases">
        <title>Draft genome sequence of Agarivorans aestuarii strain ZMCS4, a CAZymes producing bacteria isolated from the marine brown algae Clodostephus spongiosus.</title>
        <authorList>
            <person name="Lorente B."/>
            <person name="Cabral C."/>
            <person name="Frias J."/>
            <person name="Faria J."/>
            <person name="Toubarro D."/>
        </authorList>
    </citation>
    <scope>NUCLEOTIDE SEQUENCE [LARGE SCALE GENOMIC DNA]</scope>
    <source>
        <strain evidence="3">ZMCS4</strain>
    </source>
</reference>
<evidence type="ECO:0000313" key="3">
    <source>
        <dbReference type="Proteomes" id="UP001310248"/>
    </source>
</evidence>
<organism evidence="2 3">
    <name type="scientific">Agarivorans aestuarii</name>
    <dbReference type="NCBI Taxonomy" id="1563703"/>
    <lineage>
        <taxon>Bacteria</taxon>
        <taxon>Pseudomonadati</taxon>
        <taxon>Pseudomonadota</taxon>
        <taxon>Gammaproteobacteria</taxon>
        <taxon>Alteromonadales</taxon>
        <taxon>Alteromonadaceae</taxon>
        <taxon>Agarivorans</taxon>
    </lineage>
</organism>
<gene>
    <name evidence="2" type="ORF">SNR37_001822</name>
</gene>
<proteinExistence type="predicted"/>
<evidence type="ECO:0000313" key="2">
    <source>
        <dbReference type="EMBL" id="MEE1672493.1"/>
    </source>
</evidence>
<accession>A0ABU7FZA3</accession>
<name>A0ABU7FZA3_9ALTE</name>
<evidence type="ECO:0000256" key="1">
    <source>
        <dbReference type="SAM" id="Coils"/>
    </source>
</evidence>
<dbReference type="RefSeq" id="WP_329773873.1">
    <property type="nucleotide sequence ID" value="NZ_JAYDYW010000002.1"/>
</dbReference>
<sequence>MEQINQQFDQLLDPLARLNELCAKLPCGDKKTRLLEQIAAIKEHNEQAKSELKAFLSN</sequence>
<keyword evidence="1" id="KW-0175">Coiled coil</keyword>
<dbReference type="Proteomes" id="UP001310248">
    <property type="component" value="Unassembled WGS sequence"/>
</dbReference>